<comment type="caution">
    <text evidence="1">The sequence shown here is derived from an EMBL/GenBank/DDBJ whole genome shotgun (WGS) entry which is preliminary data.</text>
</comment>
<dbReference type="Gene3D" id="3.40.960.10">
    <property type="entry name" value="VSR Endonuclease"/>
    <property type="match status" value="1"/>
</dbReference>
<sequence>MDDRAWCRPRVVPTLESMPGEEIFNANGGLATAGQLLTVMSRKMLASHVRAGTLIRVWHGVYAQSPPDILGRLAGLDMMTGRSVVACSNTAAQLYGFDTEADSRIHVLDPAVRMRTSANLVVHQRVGAPLRRVEGRLVTAPAWTAIEVARTLRRPRALATLDCALRSGTCSHDDLMTTAREHAGRRGIVNVRALLDHADPRAESPMESEARLVFIDGGLPLPELQYEIIDRCGQLWRVDFAWPHAKVIAEYDSVEWHANPAAFKHDRMKTARLQECGWTTIPMVVNDVRYTPFELVARIFQRLDRAPLAG</sequence>
<accession>A0A502EDV2</accession>
<proteinExistence type="predicted"/>
<name>A0A502EDV2_9MYCO</name>
<reference evidence="1 2" key="1">
    <citation type="journal article" date="2019" name="Environ. Microbiol.">
        <title>Species interactions and distinct microbial communities in high Arctic permafrost affected cryosols are associated with the CH4 and CO2 gas fluxes.</title>
        <authorList>
            <person name="Altshuler I."/>
            <person name="Hamel J."/>
            <person name="Turney S."/>
            <person name="Magnuson E."/>
            <person name="Levesque R."/>
            <person name="Greer C."/>
            <person name="Whyte L.G."/>
        </authorList>
    </citation>
    <scope>NUCLEOTIDE SEQUENCE [LARGE SCALE GENOMIC DNA]</scope>
    <source>
        <strain evidence="1 2">S5.20</strain>
    </source>
</reference>
<dbReference type="SUPFAM" id="SSF52980">
    <property type="entry name" value="Restriction endonuclease-like"/>
    <property type="match status" value="1"/>
</dbReference>
<evidence type="ECO:0000313" key="1">
    <source>
        <dbReference type="EMBL" id="TPG34676.1"/>
    </source>
</evidence>
<dbReference type="OrthoDB" id="5143202at2"/>
<dbReference type="InterPro" id="IPR011335">
    <property type="entry name" value="Restrct_endonuc-II-like"/>
</dbReference>
<evidence type="ECO:0008006" key="3">
    <source>
        <dbReference type="Google" id="ProtNLM"/>
    </source>
</evidence>
<evidence type="ECO:0000313" key="2">
    <source>
        <dbReference type="Proteomes" id="UP000320095"/>
    </source>
</evidence>
<dbReference type="AlphaFoldDB" id="A0A502EDV2"/>
<dbReference type="Proteomes" id="UP000320095">
    <property type="component" value="Unassembled WGS sequence"/>
</dbReference>
<protein>
    <recommendedName>
        <fullName evidence="3">DUF559 domain-containing protein</fullName>
    </recommendedName>
</protein>
<organism evidence="1 2">
    <name type="scientific">Mycolicibacterium hodleri</name>
    <dbReference type="NCBI Taxonomy" id="49897"/>
    <lineage>
        <taxon>Bacteria</taxon>
        <taxon>Bacillati</taxon>
        <taxon>Actinomycetota</taxon>
        <taxon>Actinomycetes</taxon>
        <taxon>Mycobacteriales</taxon>
        <taxon>Mycobacteriaceae</taxon>
        <taxon>Mycolicibacterium</taxon>
    </lineage>
</organism>
<dbReference type="EMBL" id="RCZG01000004">
    <property type="protein sequence ID" value="TPG34676.1"/>
    <property type="molecule type" value="Genomic_DNA"/>
</dbReference>
<keyword evidence="2" id="KW-1185">Reference proteome</keyword>
<gene>
    <name evidence="1" type="ORF">EAH80_11990</name>
</gene>